<reference evidence="2 3" key="1">
    <citation type="submission" date="2014-02" db="EMBL/GenBank/DDBJ databases">
        <title>Genome sequence of Mycoplasma capricolum subsp. capricolum strain 14232.</title>
        <authorList>
            <person name="Sirand-Pugnet P."/>
            <person name="Breton M."/>
            <person name="Dordet-Frisoni E."/>
            <person name="Baranowski E."/>
            <person name="Barre A."/>
            <person name="Couture C."/>
            <person name="Dupuy V."/>
            <person name="Gaurivaud P."/>
            <person name="Jacob D."/>
            <person name="Lemaitre C."/>
            <person name="Manso-Silvan L."/>
            <person name="Nikolski M."/>
            <person name="Nouvel L.-X."/>
            <person name="Poumarat F."/>
            <person name="Tardy F."/>
            <person name="Thebault P."/>
            <person name="Theil S."/>
            <person name="Citti C."/>
            <person name="Thiaucourt F."/>
            <person name="Blanchard A."/>
        </authorList>
    </citation>
    <scope>NUCLEOTIDE SEQUENCE [LARGE SCALE GENOMIC DNA]</scope>
    <source>
        <strain evidence="2 3">14232</strain>
    </source>
</reference>
<comment type="caution">
    <text evidence="2">The sequence shown here is derived from an EMBL/GenBank/DDBJ whole genome shotgun (WGS) entry which is preliminary data.</text>
</comment>
<feature type="transmembrane region" description="Helical" evidence="1">
    <location>
        <begin position="7"/>
        <end position="29"/>
    </location>
</feature>
<dbReference type="Proteomes" id="UP000028533">
    <property type="component" value="Unassembled WGS sequence"/>
</dbReference>
<accession>A0A084EGH2</accession>
<evidence type="ECO:0000256" key="1">
    <source>
        <dbReference type="SAM" id="Phobius"/>
    </source>
</evidence>
<dbReference type="AlphaFoldDB" id="A0A084EGH2"/>
<evidence type="ECO:0008006" key="4">
    <source>
        <dbReference type="Google" id="ProtNLM"/>
    </source>
</evidence>
<keyword evidence="1" id="KW-1133">Transmembrane helix</keyword>
<protein>
    <recommendedName>
        <fullName evidence="4">Aromatic cluster surface protein</fullName>
    </recommendedName>
</protein>
<keyword evidence="1" id="KW-0812">Transmembrane</keyword>
<proteinExistence type="predicted"/>
<name>A0A084EGH2_MYCCA</name>
<dbReference type="RefSeq" id="WP_036432511.1">
    <property type="nucleotide sequence ID" value="NZ_JFDO01000035.1"/>
</dbReference>
<dbReference type="InterPro" id="IPR027593">
    <property type="entry name" value="Aro_clust"/>
</dbReference>
<dbReference type="EMBL" id="JFDO01000035">
    <property type="protein sequence ID" value="KEZ17064.1"/>
    <property type="molecule type" value="Genomic_DNA"/>
</dbReference>
<organism evidence="2 3">
    <name type="scientific">Mycoplasma capricolum subsp. capricolum 14232</name>
    <dbReference type="NCBI Taxonomy" id="1188238"/>
    <lineage>
        <taxon>Bacteria</taxon>
        <taxon>Bacillati</taxon>
        <taxon>Mycoplasmatota</taxon>
        <taxon>Mollicutes</taxon>
        <taxon>Mycoplasmataceae</taxon>
        <taxon>Mycoplasma</taxon>
    </lineage>
</organism>
<sequence length="276" mass="32599">MSRNKKTLIKISIGFTILPFLILPALFFINNNPKNLNLVIPSGFDVYDNLNNDKETKTKKLLMALIDEIFKNSKIEQQEFIKKQQEHKEILASKAKELTSKYLKNQNSENLKEIKDFYSENWLFVFKNLDKFEVKFVDFWKLEANNKKQLHSKEFLKAIDKKEKPKTNYLFSDSNLDLVQTGKENEDLTNLSVIYLKKDKFIIRTLVKNDSKKLEIDKFILFYESPVTRINIDTISDAIHLGVFHNQQDAFISTFEKHIVNEYGYPWDGILLWKEK</sequence>
<dbReference type="NCBIfam" id="TIGR04313">
    <property type="entry name" value="aro_clust_Mycop"/>
    <property type="match status" value="1"/>
</dbReference>
<evidence type="ECO:0000313" key="2">
    <source>
        <dbReference type="EMBL" id="KEZ17064.1"/>
    </source>
</evidence>
<gene>
    <name evidence="2" type="ORF">MCAPa_8090</name>
</gene>
<evidence type="ECO:0000313" key="3">
    <source>
        <dbReference type="Proteomes" id="UP000028533"/>
    </source>
</evidence>
<keyword evidence="1" id="KW-0472">Membrane</keyword>